<evidence type="ECO:0000256" key="1">
    <source>
        <dbReference type="ARBA" id="ARBA00004141"/>
    </source>
</evidence>
<feature type="domain" description="ABC transporter" evidence="11">
    <location>
        <begin position="1086"/>
        <end position="1317"/>
    </location>
</feature>
<dbReference type="SMART" id="SM00382">
    <property type="entry name" value="AAA"/>
    <property type="match status" value="2"/>
</dbReference>
<feature type="transmembrane region" description="Helical" evidence="10">
    <location>
        <begin position="109"/>
        <end position="130"/>
    </location>
</feature>
<evidence type="ECO:0000259" key="11">
    <source>
        <dbReference type="PROSITE" id="PS50893"/>
    </source>
</evidence>
<dbReference type="GO" id="GO:0016887">
    <property type="term" value="F:ATP hydrolysis activity"/>
    <property type="evidence" value="ECO:0007669"/>
    <property type="project" value="InterPro"/>
</dbReference>
<comment type="caution">
    <text evidence="12">The sequence shown here is derived from an EMBL/GenBank/DDBJ whole genome shotgun (WGS) entry which is preliminary data.</text>
</comment>
<protein>
    <recommendedName>
        <fullName evidence="11">ABC transporter domain-containing protein</fullName>
    </recommendedName>
</protein>
<evidence type="ECO:0000256" key="2">
    <source>
        <dbReference type="ARBA" id="ARBA00022448"/>
    </source>
</evidence>
<feature type="transmembrane region" description="Helical" evidence="10">
    <location>
        <begin position="841"/>
        <end position="866"/>
    </location>
</feature>
<feature type="transmembrane region" description="Helical" evidence="10">
    <location>
        <begin position="909"/>
        <end position="931"/>
    </location>
</feature>
<dbReference type="OrthoDB" id="6512918at2759"/>
<dbReference type="EMBL" id="CAJVCH010527931">
    <property type="protein sequence ID" value="CAG7822963.1"/>
    <property type="molecule type" value="Genomic_DNA"/>
</dbReference>
<feature type="transmembrane region" description="Helical" evidence="10">
    <location>
        <begin position="620"/>
        <end position="640"/>
    </location>
</feature>
<dbReference type="FunFam" id="3.40.50.300:FF:000298">
    <property type="entry name" value="ATP-binding cassette sub-family A member 12"/>
    <property type="match status" value="1"/>
</dbReference>
<dbReference type="InterPro" id="IPR003439">
    <property type="entry name" value="ABC_transporter-like_ATP-bd"/>
</dbReference>
<keyword evidence="8 10" id="KW-0472">Membrane</keyword>
<evidence type="ECO:0000256" key="6">
    <source>
        <dbReference type="ARBA" id="ARBA00022840"/>
    </source>
</evidence>
<dbReference type="GO" id="GO:0005319">
    <property type="term" value="F:lipid transporter activity"/>
    <property type="evidence" value="ECO:0007669"/>
    <property type="project" value="TreeGrafter"/>
</dbReference>
<feature type="region of interest" description="Disordered" evidence="9">
    <location>
        <begin position="558"/>
        <end position="589"/>
    </location>
</feature>
<dbReference type="PROSITE" id="PS50893">
    <property type="entry name" value="ABC_TRANSPORTER_2"/>
    <property type="match status" value="2"/>
</dbReference>
<feature type="transmembrane region" description="Helical" evidence="10">
    <location>
        <begin position="943"/>
        <end position="966"/>
    </location>
</feature>
<dbReference type="GO" id="GO:0140359">
    <property type="term" value="F:ABC-type transporter activity"/>
    <property type="evidence" value="ECO:0007669"/>
    <property type="project" value="InterPro"/>
</dbReference>
<keyword evidence="6" id="KW-0067">ATP-binding</keyword>
<proteinExistence type="predicted"/>
<dbReference type="Pfam" id="PF00005">
    <property type="entry name" value="ABC_tran"/>
    <property type="match status" value="2"/>
</dbReference>
<sequence>MGLPNWLHWSAWFLKAIISTGLSCALLLVLVKIKIAGGRSILTETDSSLIFAVLMANAFTVIGFCFFMSTLFSSANTAATAAGFIWVVNYIPYAFYFPRINMTNRVMKYLSCFLVANIPVSYASYIIAMFEGTGEGLQWENIMEGLNPDDSFCLFDCFVMMFVNGGVCMVAGFYIELVWPGKYGVPLPWYFPLTKWYWLDGIQQEFSQERTDQGPRNEFFEADPVHLRPGIDIRGLRKVFGSNVAVKNLDIVFYENQVAALLGHNGAGKTTTMSMLTGLVTPTSGTALVNGFDIRKDMLAVRGSLGICPQYNVLFDDLTVEEHIKFFSLLKGYSASQADEEVDRMVRILGFESKRHALAHTLSGGMKRKLSIGIAFCAGSKAVLLDEPTSGMDPRTRRSTWDLIQSEKFGRTVILSTHFMEEADLLGDRIAIMSEGNVKCCGRSLFLKKKYGGDHQLIVVKNSDCDPGVVLKFLQNNIPSVRVKDDVGSELSYFLPADHSGKFSTLFEDLEKQKNDLGILSFGVGNTTMEEVFMRVGELDQKSKEASLRNQDEHCTIKIQNGSNGNTKTKNGLDLDSPETPMLTSSFERDGPRNEGLSLMWHQLKALVFKKAMFVLRNHGLLSLQIVIPVFAVVLCMLCFKNIPGLSTPASFRATLDHYENVGHTVTLTKCDPNHKVCEGYRNFVSSKHQLENFQNGSLENIYLEKATVNVRHADSKFMIGMEQTSKNANGLQTGSSNFVGFFNNQPFHNPPIALNYLSNGFLRSFGLEKEISTLNHPFDYSDVDNIKQAGNIFTFGFLAGWVIEIILGVMGGAFCVFPIYERTIGAKHLQYVAGVTAPIYWASSFIIDIVNYMIPCVLIVLSLALMNIKQFHEIEVIVWFLTLCLAHGWCMIAMMALFSFMFTIPASGFSRMTLFNSGSGIAAMVIVIAMENPELGLGELAATLHNIFIFLPNYALGMGIIQISIHNDLKDLCGPFDLDTMCKLDKDFVCCRKYQENYYSWEEAGLGKNFISLIGFGILFYFGVFCIENNLGSKIRDLLTCRNSRSSGPVSLSTEDEDSYDADVLQESERISSQSLTDLFKTDNLVLRNVRKTYNEEVTAVRNLSLGVPKGEIFGLLGVNGAGKTTTFKMITGDISVTSGDIYLCKNSVRRNISEVYKKLGYCPQFDALIEQITGRETLRLFATLKGIQEDHIDRIINNLSESLLFTKHIDKQVLEYSGGNKRKLSTAVAMLGNPAVVFLDEPTTGLDPVARRQLWNAVNRLKESGTSVVITSHSMEECEALCSRLGIMVDGGFQCLGSPQHLKNKFGEGYSIVAQLNYTSNDTEKFYSDDGSIVTPQWEVELQGLKDFLKKHFPDCELKDAHPGFVQYYVPGRNTKWADLFAVMERAKEEFNLDAYSVGQTSLEQVFFNFTTQSKSFEE</sequence>
<evidence type="ECO:0000256" key="8">
    <source>
        <dbReference type="ARBA" id="ARBA00023136"/>
    </source>
</evidence>
<reference evidence="12" key="1">
    <citation type="submission" date="2021-06" db="EMBL/GenBank/DDBJ databases">
        <authorList>
            <person name="Hodson N. C."/>
            <person name="Mongue J. A."/>
            <person name="Jaron S. K."/>
        </authorList>
    </citation>
    <scope>NUCLEOTIDE SEQUENCE</scope>
</reference>
<keyword evidence="7 10" id="KW-1133">Transmembrane helix</keyword>
<evidence type="ECO:0000256" key="3">
    <source>
        <dbReference type="ARBA" id="ARBA00022692"/>
    </source>
</evidence>
<feature type="transmembrane region" description="Helical" evidence="10">
    <location>
        <begin position="12"/>
        <end position="31"/>
    </location>
</feature>
<evidence type="ECO:0000256" key="7">
    <source>
        <dbReference type="ARBA" id="ARBA00022989"/>
    </source>
</evidence>
<keyword evidence="13" id="KW-1185">Reference proteome</keyword>
<evidence type="ECO:0000256" key="9">
    <source>
        <dbReference type="SAM" id="MobiDB-lite"/>
    </source>
</evidence>
<feature type="transmembrane region" description="Helical" evidence="10">
    <location>
        <begin position="796"/>
        <end position="821"/>
    </location>
</feature>
<feature type="compositionally biased region" description="Low complexity" evidence="9">
    <location>
        <begin position="561"/>
        <end position="572"/>
    </location>
</feature>
<comment type="subcellular location">
    <subcellularLocation>
        <location evidence="1">Membrane</location>
        <topology evidence="1">Multi-pass membrane protein</topology>
    </subcellularLocation>
</comment>
<evidence type="ECO:0000256" key="5">
    <source>
        <dbReference type="ARBA" id="ARBA00022741"/>
    </source>
</evidence>
<dbReference type="PANTHER" id="PTHR19229">
    <property type="entry name" value="ATP-BINDING CASSETTE TRANSPORTER SUBFAMILY A ABCA"/>
    <property type="match status" value="1"/>
</dbReference>
<gene>
    <name evidence="12" type="ORF">AFUS01_LOCUS33202</name>
</gene>
<dbReference type="PROSITE" id="PS00211">
    <property type="entry name" value="ABC_TRANSPORTER_1"/>
    <property type="match status" value="1"/>
</dbReference>
<keyword evidence="5" id="KW-0547">Nucleotide-binding</keyword>
<keyword evidence="4" id="KW-0677">Repeat</keyword>
<dbReference type="GO" id="GO:0016020">
    <property type="term" value="C:membrane"/>
    <property type="evidence" value="ECO:0007669"/>
    <property type="project" value="UniProtKB-SubCell"/>
</dbReference>
<feature type="transmembrane region" description="Helical" evidence="10">
    <location>
        <begin position="1011"/>
        <end position="1028"/>
    </location>
</feature>
<dbReference type="Pfam" id="PF23321">
    <property type="entry name" value="R1_ABCA1"/>
    <property type="match status" value="1"/>
</dbReference>
<dbReference type="GO" id="GO:0005524">
    <property type="term" value="F:ATP binding"/>
    <property type="evidence" value="ECO:0007669"/>
    <property type="project" value="UniProtKB-KW"/>
</dbReference>
<evidence type="ECO:0000256" key="4">
    <source>
        <dbReference type="ARBA" id="ARBA00022737"/>
    </source>
</evidence>
<evidence type="ECO:0000313" key="12">
    <source>
        <dbReference type="EMBL" id="CAG7822963.1"/>
    </source>
</evidence>
<feature type="transmembrane region" description="Helical" evidence="10">
    <location>
        <begin position="878"/>
        <end position="903"/>
    </location>
</feature>
<dbReference type="InterPro" id="IPR026082">
    <property type="entry name" value="ABCA"/>
</dbReference>
<dbReference type="FunFam" id="3.40.50.300:FF:000327">
    <property type="entry name" value="ATP-binding cassette sub-family A member 3"/>
    <property type="match status" value="1"/>
</dbReference>
<dbReference type="CDD" id="cd03263">
    <property type="entry name" value="ABC_subfamily_A"/>
    <property type="match status" value="2"/>
</dbReference>
<accession>A0A8J2L032</accession>
<dbReference type="InterPro" id="IPR017871">
    <property type="entry name" value="ABC_transporter-like_CS"/>
</dbReference>
<dbReference type="Proteomes" id="UP000708208">
    <property type="component" value="Unassembled WGS sequence"/>
</dbReference>
<feature type="domain" description="ABC transporter" evidence="11">
    <location>
        <begin position="231"/>
        <end position="460"/>
    </location>
</feature>
<feature type="transmembrane region" description="Helical" evidence="10">
    <location>
        <begin position="51"/>
        <end position="72"/>
    </location>
</feature>
<keyword evidence="3 10" id="KW-0812">Transmembrane</keyword>
<dbReference type="InterPro" id="IPR013525">
    <property type="entry name" value="ABC2_TM"/>
</dbReference>
<dbReference type="InterPro" id="IPR056264">
    <property type="entry name" value="R2_ABCA1-4-like"/>
</dbReference>
<name>A0A8J2L032_9HEXA</name>
<dbReference type="InterPro" id="IPR003593">
    <property type="entry name" value="AAA+_ATPase"/>
</dbReference>
<evidence type="ECO:0000313" key="13">
    <source>
        <dbReference type="Proteomes" id="UP000708208"/>
    </source>
</evidence>
<dbReference type="PANTHER" id="PTHR19229:SF250">
    <property type="entry name" value="ABC TRANSPORTER DOMAIN-CONTAINING PROTEIN-RELATED"/>
    <property type="match status" value="1"/>
</dbReference>
<feature type="transmembrane region" description="Helical" evidence="10">
    <location>
        <begin position="78"/>
        <end position="97"/>
    </location>
</feature>
<dbReference type="Pfam" id="PF12698">
    <property type="entry name" value="ABC2_membrane_3"/>
    <property type="match status" value="1"/>
</dbReference>
<evidence type="ECO:0000256" key="10">
    <source>
        <dbReference type="SAM" id="Phobius"/>
    </source>
</evidence>
<organism evidence="12 13">
    <name type="scientific">Allacma fusca</name>
    <dbReference type="NCBI Taxonomy" id="39272"/>
    <lineage>
        <taxon>Eukaryota</taxon>
        <taxon>Metazoa</taxon>
        <taxon>Ecdysozoa</taxon>
        <taxon>Arthropoda</taxon>
        <taxon>Hexapoda</taxon>
        <taxon>Collembola</taxon>
        <taxon>Symphypleona</taxon>
        <taxon>Sminthuridae</taxon>
        <taxon>Allacma</taxon>
    </lineage>
</organism>
<keyword evidence="2" id="KW-0813">Transport</keyword>